<name>A0A1F4URA3_UNCKA</name>
<organism evidence="1 2">
    <name type="scientific">candidate division WWE3 bacterium RIFCSPHIGHO2_01_FULL_35_17</name>
    <dbReference type="NCBI Taxonomy" id="1802614"/>
    <lineage>
        <taxon>Bacteria</taxon>
        <taxon>Katanobacteria</taxon>
    </lineage>
</organism>
<dbReference type="AlphaFoldDB" id="A0A1F4URA3"/>
<proteinExistence type="predicted"/>
<evidence type="ECO:0008006" key="3">
    <source>
        <dbReference type="Google" id="ProtNLM"/>
    </source>
</evidence>
<comment type="caution">
    <text evidence="1">The sequence shown here is derived from an EMBL/GenBank/DDBJ whole genome shotgun (WGS) entry which is preliminary data.</text>
</comment>
<evidence type="ECO:0000313" key="2">
    <source>
        <dbReference type="Proteomes" id="UP000176444"/>
    </source>
</evidence>
<dbReference type="EMBL" id="MEUX01000031">
    <property type="protein sequence ID" value="OGC46703.1"/>
    <property type="molecule type" value="Genomic_DNA"/>
</dbReference>
<dbReference type="Proteomes" id="UP000176444">
    <property type="component" value="Unassembled WGS sequence"/>
</dbReference>
<gene>
    <name evidence="1" type="ORF">A2713_01475</name>
</gene>
<dbReference type="InterPro" id="IPR011990">
    <property type="entry name" value="TPR-like_helical_dom_sf"/>
</dbReference>
<protein>
    <recommendedName>
        <fullName evidence="3">MalT-like TPR region domain-containing protein</fullName>
    </recommendedName>
</protein>
<reference evidence="1 2" key="1">
    <citation type="journal article" date="2016" name="Nat. Commun.">
        <title>Thousands of microbial genomes shed light on interconnected biogeochemical processes in an aquifer system.</title>
        <authorList>
            <person name="Anantharaman K."/>
            <person name="Brown C.T."/>
            <person name="Hug L.A."/>
            <person name="Sharon I."/>
            <person name="Castelle C.J."/>
            <person name="Probst A.J."/>
            <person name="Thomas B.C."/>
            <person name="Singh A."/>
            <person name="Wilkins M.J."/>
            <person name="Karaoz U."/>
            <person name="Brodie E.L."/>
            <person name="Williams K.H."/>
            <person name="Hubbard S.S."/>
            <person name="Banfield J.F."/>
        </authorList>
    </citation>
    <scope>NUCLEOTIDE SEQUENCE [LARGE SCALE GENOMIC DNA]</scope>
</reference>
<evidence type="ECO:0000313" key="1">
    <source>
        <dbReference type="EMBL" id="OGC46703.1"/>
    </source>
</evidence>
<accession>A0A1F4URA3</accession>
<dbReference type="Gene3D" id="1.25.40.10">
    <property type="entry name" value="Tetratricopeptide repeat domain"/>
    <property type="match status" value="1"/>
</dbReference>
<sequence>MSNTLIEDIVKLRESGLLSEALLKVNDLLTVHEESNNKKGLIEALGHKRLVLSHIAEAKNSKKEKESVIKEMLEVAGKAIEIAEKEFSGDKGLRALLNMHLADALISYSEHSKTQSKNDILHNALELVTKSINDLGGSKAHKAWALNKKAQIHHLLGETKDAIEALTKAEHAIFDGYDEETKTQKDGIAKIKTWLTGIWLTYAKIAKDTGKKEIANLYANAVKNLPDHEKTLVLRKKQAERMMKS</sequence>